<keyword evidence="2" id="KW-1185">Reference proteome</keyword>
<dbReference type="AlphaFoldDB" id="A0AAD5QJT1"/>
<reference evidence="1" key="1">
    <citation type="submission" date="2021-06" db="EMBL/GenBank/DDBJ databases">
        <title>Parelaphostrongylus tenuis whole genome reference sequence.</title>
        <authorList>
            <person name="Garwood T.J."/>
            <person name="Larsen P.A."/>
            <person name="Fountain-Jones N.M."/>
            <person name="Garbe J.R."/>
            <person name="Macchietto M.G."/>
            <person name="Kania S.A."/>
            <person name="Gerhold R.W."/>
            <person name="Richards J.E."/>
            <person name="Wolf T.M."/>
        </authorList>
    </citation>
    <scope>NUCLEOTIDE SEQUENCE</scope>
    <source>
        <strain evidence="1">MNPRO001-30</strain>
        <tissue evidence="1">Meninges</tissue>
    </source>
</reference>
<organism evidence="1 2">
    <name type="scientific">Parelaphostrongylus tenuis</name>
    <name type="common">Meningeal worm</name>
    <dbReference type="NCBI Taxonomy" id="148309"/>
    <lineage>
        <taxon>Eukaryota</taxon>
        <taxon>Metazoa</taxon>
        <taxon>Ecdysozoa</taxon>
        <taxon>Nematoda</taxon>
        <taxon>Chromadorea</taxon>
        <taxon>Rhabditida</taxon>
        <taxon>Rhabditina</taxon>
        <taxon>Rhabditomorpha</taxon>
        <taxon>Strongyloidea</taxon>
        <taxon>Metastrongylidae</taxon>
        <taxon>Parelaphostrongylus</taxon>
    </lineage>
</organism>
<evidence type="ECO:0000313" key="2">
    <source>
        <dbReference type="Proteomes" id="UP001196413"/>
    </source>
</evidence>
<comment type="caution">
    <text evidence="1">The sequence shown here is derived from an EMBL/GenBank/DDBJ whole genome shotgun (WGS) entry which is preliminary data.</text>
</comment>
<sequence length="54" mass="6094">MKSNTTSEEYFSHDNASEPLFTSSDEVDLMVSSHGFESVFIGEVQDNYVIPFNN</sequence>
<name>A0AAD5QJT1_PARTN</name>
<dbReference type="EMBL" id="JAHQIW010001321">
    <property type="protein sequence ID" value="KAJ1352179.1"/>
    <property type="molecule type" value="Genomic_DNA"/>
</dbReference>
<proteinExistence type="predicted"/>
<protein>
    <submittedName>
        <fullName evidence="1">Uncharacterized protein</fullName>
    </submittedName>
</protein>
<gene>
    <name evidence="1" type="ORF">KIN20_008380</name>
</gene>
<accession>A0AAD5QJT1</accession>
<dbReference type="Proteomes" id="UP001196413">
    <property type="component" value="Unassembled WGS sequence"/>
</dbReference>
<evidence type="ECO:0000313" key="1">
    <source>
        <dbReference type="EMBL" id="KAJ1352179.1"/>
    </source>
</evidence>